<evidence type="ECO:0000313" key="2">
    <source>
        <dbReference type="EMBL" id="CAD7626427.1"/>
    </source>
</evidence>
<dbReference type="Proteomes" id="UP000759131">
    <property type="component" value="Unassembled WGS sequence"/>
</dbReference>
<sequence length="100" mass="11971">MLKVKRWADLPDTEFHFECKNRAIGYYADVEFDCQVFHICDAFGRRVSMICPNETAFNQEYRVCDWEYNVNCKDSDSFYYLNDLTYEKPPKEDEEAPNDL</sequence>
<gene>
    <name evidence="2" type="ORF">OSB1V03_LOCUS6860</name>
</gene>
<dbReference type="GO" id="GO:0005576">
    <property type="term" value="C:extracellular region"/>
    <property type="evidence" value="ECO:0007669"/>
    <property type="project" value="InterPro"/>
</dbReference>
<dbReference type="EMBL" id="CAJPIZ010003827">
    <property type="protein sequence ID" value="CAG2106857.1"/>
    <property type="molecule type" value="Genomic_DNA"/>
</dbReference>
<keyword evidence="3" id="KW-1185">Reference proteome</keyword>
<evidence type="ECO:0000259" key="1">
    <source>
        <dbReference type="PROSITE" id="PS50940"/>
    </source>
</evidence>
<feature type="non-terminal residue" evidence="2">
    <location>
        <position position="1"/>
    </location>
</feature>
<dbReference type="AlphaFoldDB" id="A0A7R9KNH5"/>
<dbReference type="Gene3D" id="2.170.140.10">
    <property type="entry name" value="Chitin binding domain"/>
    <property type="match status" value="1"/>
</dbReference>
<dbReference type="PROSITE" id="PS50940">
    <property type="entry name" value="CHIT_BIND_II"/>
    <property type="match status" value="1"/>
</dbReference>
<dbReference type="InterPro" id="IPR002557">
    <property type="entry name" value="Chitin-bd_dom"/>
</dbReference>
<dbReference type="PANTHER" id="PTHR22933">
    <property type="entry name" value="FI18007P1-RELATED"/>
    <property type="match status" value="1"/>
</dbReference>
<feature type="domain" description="Chitin-binding type-2" evidence="1">
    <location>
        <begin position="16"/>
        <end position="74"/>
    </location>
</feature>
<dbReference type="SUPFAM" id="SSF57625">
    <property type="entry name" value="Invertebrate chitin-binding proteins"/>
    <property type="match status" value="1"/>
</dbReference>
<proteinExistence type="predicted"/>
<organism evidence="2">
    <name type="scientific">Medioppia subpectinata</name>
    <dbReference type="NCBI Taxonomy" id="1979941"/>
    <lineage>
        <taxon>Eukaryota</taxon>
        <taxon>Metazoa</taxon>
        <taxon>Ecdysozoa</taxon>
        <taxon>Arthropoda</taxon>
        <taxon>Chelicerata</taxon>
        <taxon>Arachnida</taxon>
        <taxon>Acari</taxon>
        <taxon>Acariformes</taxon>
        <taxon>Sarcoptiformes</taxon>
        <taxon>Oribatida</taxon>
        <taxon>Brachypylina</taxon>
        <taxon>Oppioidea</taxon>
        <taxon>Oppiidae</taxon>
        <taxon>Medioppia</taxon>
    </lineage>
</organism>
<dbReference type="InterPro" id="IPR036508">
    <property type="entry name" value="Chitin-bd_dom_sf"/>
</dbReference>
<dbReference type="EMBL" id="OC858402">
    <property type="protein sequence ID" value="CAD7626427.1"/>
    <property type="molecule type" value="Genomic_DNA"/>
</dbReference>
<accession>A0A7R9KNH5</accession>
<evidence type="ECO:0000313" key="3">
    <source>
        <dbReference type="Proteomes" id="UP000759131"/>
    </source>
</evidence>
<dbReference type="GO" id="GO:0008061">
    <property type="term" value="F:chitin binding"/>
    <property type="evidence" value="ECO:0007669"/>
    <property type="project" value="InterPro"/>
</dbReference>
<dbReference type="PANTHER" id="PTHR22933:SF31">
    <property type="entry name" value="FI18007P1"/>
    <property type="match status" value="1"/>
</dbReference>
<reference evidence="2" key="1">
    <citation type="submission" date="2020-11" db="EMBL/GenBank/DDBJ databases">
        <authorList>
            <person name="Tran Van P."/>
        </authorList>
    </citation>
    <scope>NUCLEOTIDE SEQUENCE</scope>
</reference>
<dbReference type="SMART" id="SM00494">
    <property type="entry name" value="ChtBD2"/>
    <property type="match status" value="1"/>
</dbReference>
<protein>
    <recommendedName>
        <fullName evidence="1">Chitin-binding type-2 domain-containing protein</fullName>
    </recommendedName>
</protein>
<name>A0A7R9KNH5_9ACAR</name>
<dbReference type="OrthoDB" id="10065127at2759"/>
<dbReference type="InterPro" id="IPR052976">
    <property type="entry name" value="Scoloptoxin-like"/>
</dbReference>
<dbReference type="Pfam" id="PF01607">
    <property type="entry name" value="CBM_14"/>
    <property type="match status" value="1"/>
</dbReference>